<dbReference type="EMBL" id="MEIU01000074">
    <property type="protein sequence ID" value="PIT58515.1"/>
    <property type="molecule type" value="Genomic_DNA"/>
</dbReference>
<comment type="caution">
    <text evidence="1">The sequence shown here is derived from an EMBL/GenBank/DDBJ whole genome shotgun (WGS) entry which is preliminary data.</text>
</comment>
<accession>A0A855FM22</accession>
<dbReference type="AlphaFoldDB" id="A0A855FM22"/>
<evidence type="ECO:0000313" key="1">
    <source>
        <dbReference type="EMBL" id="PIT58515.1"/>
    </source>
</evidence>
<sequence length="62" mass="6737">MVSFSLSIVVTTAVRCEQLLKGCGGEKGEADIAFVIIQNSKSKYPFSADTAANRRPVLKYKV</sequence>
<dbReference type="Proteomes" id="UP000230463">
    <property type="component" value="Unassembled WGS sequence"/>
</dbReference>
<protein>
    <submittedName>
        <fullName evidence="1">Uncharacterized protein</fullName>
    </submittedName>
</protein>
<reference evidence="1 2" key="1">
    <citation type="journal article" date="2017" name="MBio">
        <title>Type VI secretion-mediated competition in the bee gut microbiome.</title>
        <authorList>
            <person name="Steele M.I."/>
            <person name="Kwong W.K."/>
            <person name="Powell J.E."/>
            <person name="Whiteley M."/>
            <person name="Moran N.A."/>
        </authorList>
    </citation>
    <scope>NUCLEOTIDE SEQUENCE [LARGE SCALE GENOMIC DNA]</scope>
    <source>
        <strain evidence="1 2">HK3</strain>
    </source>
</reference>
<evidence type="ECO:0000313" key="2">
    <source>
        <dbReference type="Proteomes" id="UP000230463"/>
    </source>
</evidence>
<proteinExistence type="predicted"/>
<organism evidence="1 2">
    <name type="scientific">Snodgrassella alvi</name>
    <dbReference type="NCBI Taxonomy" id="1196083"/>
    <lineage>
        <taxon>Bacteria</taxon>
        <taxon>Pseudomonadati</taxon>
        <taxon>Pseudomonadota</taxon>
        <taxon>Betaproteobacteria</taxon>
        <taxon>Neisseriales</taxon>
        <taxon>Neisseriaceae</taxon>
        <taxon>Snodgrassella</taxon>
    </lineage>
</organism>
<gene>
    <name evidence="1" type="ORF">BHC57_11730</name>
</gene>
<name>A0A855FM22_9NEIS</name>